<dbReference type="PATRIC" id="fig|1166018.3.peg.2861"/>
<feature type="signal peptide" evidence="1">
    <location>
        <begin position="1"/>
        <end position="20"/>
    </location>
</feature>
<dbReference type="AlphaFoldDB" id="I0K4U6"/>
<evidence type="ECO:0008006" key="4">
    <source>
        <dbReference type="Google" id="ProtNLM"/>
    </source>
</evidence>
<dbReference type="Pfam" id="PF08811">
    <property type="entry name" value="DUF1800"/>
    <property type="match status" value="1"/>
</dbReference>
<keyword evidence="1" id="KW-0732">Signal</keyword>
<evidence type="ECO:0000256" key="1">
    <source>
        <dbReference type="SAM" id="SignalP"/>
    </source>
</evidence>
<evidence type="ECO:0000313" key="3">
    <source>
        <dbReference type="Proteomes" id="UP000011058"/>
    </source>
</evidence>
<sequence>MACYLLLYLVYSLIRHVNRAALCPTVMPLLDPYTVPLTRETAAHLLRRATFGPTKAEITSLVGQTASQAVQTLISNINYNPPPPVEMDENFPGAGQPYLNGPFNGGRNFQFGYFIKYWWLGLMTQQTNAPNLIDKLTMFWQNHFVTTRATVDDYRFVDRYIRLLRGNALGNFRSLLIAVTKDPAMLRYLNGNENKASSPNENYARELQELFTCGAVDFAGAKNYTEDDVKAAARVLTGWSYTNFWVQDSTSFTTVFTPADHDSTNKTFSAKHNNTVITGRTGATAGDAELNDLVTMLLNHPQTAKFICRKLYRFYVNPHVTQTIEDTVIAPLATFFASAANNWAIQPVVVKLLTSQLFFDASNRGAIVKSPADLLVGSLRFFDHPVPVIATDYVAFRRLMEFVQWRMEQLQMDPLDQPTVFGYEPFYQTGFSKNWINTNTVAQRNEFTDALLWRWYEIKPGYNLGIDVLAWARSLQPDFSNVYNATTNPTGTPPITCEQVLAAFTADLFVFELPQTRKDFLIDTMMMQSLPRTSWLFEWNAYRSNPTHPANANTVTWRLQLLMRYALRLAEYHVC</sequence>
<evidence type="ECO:0000313" key="2">
    <source>
        <dbReference type="EMBL" id="CCG99149.1"/>
    </source>
</evidence>
<dbReference type="Proteomes" id="UP000011058">
    <property type="component" value="Chromosome"/>
</dbReference>
<dbReference type="KEGG" id="fae:FAES_1139"/>
<dbReference type="eggNOG" id="COG5267">
    <property type="taxonomic scope" value="Bacteria"/>
</dbReference>
<proteinExistence type="predicted"/>
<feature type="chain" id="PRO_5003630242" description="DUF1800 domain-containing protein" evidence="1">
    <location>
        <begin position="21"/>
        <end position="575"/>
    </location>
</feature>
<name>I0K4U6_9BACT</name>
<dbReference type="HOGENOM" id="CLU_026001_1_2_10"/>
<organism evidence="2 3">
    <name type="scientific">Fibrella aestuarina BUZ 2</name>
    <dbReference type="NCBI Taxonomy" id="1166018"/>
    <lineage>
        <taxon>Bacteria</taxon>
        <taxon>Pseudomonadati</taxon>
        <taxon>Bacteroidota</taxon>
        <taxon>Cytophagia</taxon>
        <taxon>Cytophagales</taxon>
        <taxon>Spirosomataceae</taxon>
        <taxon>Fibrella</taxon>
    </lineage>
</organism>
<keyword evidence="3" id="KW-1185">Reference proteome</keyword>
<reference evidence="2 3" key="1">
    <citation type="journal article" date="2012" name="J. Bacteriol.">
        <title>Genome Sequence of Fibrella aestuarina BUZ 2T, a Filamentous Marine Bacterium.</title>
        <authorList>
            <person name="Filippini M."/>
            <person name="Qi W."/>
            <person name="Blom J."/>
            <person name="Goesmann A."/>
            <person name="Smits T.H."/>
            <person name="Bagheri H.C."/>
        </authorList>
    </citation>
    <scope>NUCLEOTIDE SEQUENCE [LARGE SCALE GENOMIC DNA]</scope>
    <source>
        <strain evidence="3">BUZ 2T</strain>
    </source>
</reference>
<accession>I0K4U6</accession>
<dbReference type="EMBL" id="HE796683">
    <property type="protein sequence ID" value="CCG99149.1"/>
    <property type="molecule type" value="Genomic_DNA"/>
</dbReference>
<dbReference type="InterPro" id="IPR014917">
    <property type="entry name" value="DUF1800"/>
</dbReference>
<dbReference type="STRING" id="1166018.FAES_1139"/>
<gene>
    <name evidence="2" type="ORF">FAES_1139</name>
</gene>
<protein>
    <recommendedName>
        <fullName evidence="4">DUF1800 domain-containing protein</fullName>
    </recommendedName>
</protein>